<dbReference type="AlphaFoldDB" id="A0A0K1QEA6"/>
<keyword evidence="3" id="KW-1185">Reference proteome</keyword>
<sequence length="147" mass="15757">MTPIPIIIGMPLHIIMTGAPMAIMAIIASQRSFMRAIIDGSVGIIFIIMPSFVISQVMVHIMGIMPPIIMGIIIPMPFIIGIIMPMPFIMGIMGIMPPIGFIGPIWPIGMFIGPIWPIGMFIGPFIIGMFIGIGIAFIVASSIGHEG</sequence>
<evidence type="ECO:0000256" key="1">
    <source>
        <dbReference type="SAM" id="Phobius"/>
    </source>
</evidence>
<dbReference type="Proteomes" id="UP000064967">
    <property type="component" value="Chromosome"/>
</dbReference>
<organism evidence="2 3">
    <name type="scientific">Labilithrix luteola</name>
    <dbReference type="NCBI Taxonomy" id="1391654"/>
    <lineage>
        <taxon>Bacteria</taxon>
        <taxon>Pseudomonadati</taxon>
        <taxon>Myxococcota</taxon>
        <taxon>Polyangia</taxon>
        <taxon>Polyangiales</taxon>
        <taxon>Labilitrichaceae</taxon>
        <taxon>Labilithrix</taxon>
    </lineage>
</organism>
<feature type="transmembrane region" description="Helical" evidence="1">
    <location>
        <begin position="40"/>
        <end position="62"/>
    </location>
</feature>
<keyword evidence="1" id="KW-1133">Transmembrane helix</keyword>
<protein>
    <submittedName>
        <fullName evidence="2">Uncharacterized protein</fullName>
    </submittedName>
</protein>
<evidence type="ECO:0000313" key="2">
    <source>
        <dbReference type="EMBL" id="AKV04094.1"/>
    </source>
</evidence>
<dbReference type="EMBL" id="CP012333">
    <property type="protein sequence ID" value="AKV04094.1"/>
    <property type="molecule type" value="Genomic_DNA"/>
</dbReference>
<name>A0A0K1QEA6_9BACT</name>
<evidence type="ECO:0000313" key="3">
    <source>
        <dbReference type="Proteomes" id="UP000064967"/>
    </source>
</evidence>
<dbReference type="RefSeq" id="WP_146654755.1">
    <property type="nucleotide sequence ID" value="NZ_CP012333.1"/>
</dbReference>
<keyword evidence="1" id="KW-0812">Transmembrane</keyword>
<feature type="transmembrane region" description="Helical" evidence="1">
    <location>
        <begin position="122"/>
        <end position="143"/>
    </location>
</feature>
<reference evidence="2 3" key="1">
    <citation type="submission" date="2015-08" db="EMBL/GenBank/DDBJ databases">
        <authorList>
            <person name="Babu N.S."/>
            <person name="Beckwith C.J."/>
            <person name="Beseler K.G."/>
            <person name="Brison A."/>
            <person name="Carone J.V."/>
            <person name="Caskin T.P."/>
            <person name="Diamond M."/>
            <person name="Durham M.E."/>
            <person name="Foxe J.M."/>
            <person name="Go M."/>
            <person name="Henderson B.A."/>
            <person name="Jones I.B."/>
            <person name="McGettigan J.A."/>
            <person name="Micheletti S.J."/>
            <person name="Nasrallah M.E."/>
            <person name="Ortiz D."/>
            <person name="Piller C.R."/>
            <person name="Privatt S.R."/>
            <person name="Schneider S.L."/>
            <person name="Sharp S."/>
            <person name="Smith T.C."/>
            <person name="Stanton J.D."/>
            <person name="Ullery H.E."/>
            <person name="Wilson R.J."/>
            <person name="Serrano M.G."/>
            <person name="Buck G."/>
            <person name="Lee V."/>
            <person name="Wang Y."/>
            <person name="Carvalho R."/>
            <person name="Voegtly L."/>
            <person name="Shi R."/>
            <person name="Duckworth R."/>
            <person name="Johnson A."/>
            <person name="Loviza R."/>
            <person name="Walstead R."/>
            <person name="Shah Z."/>
            <person name="Kiflezghi M."/>
            <person name="Wade K."/>
            <person name="Ball S.L."/>
            <person name="Bradley K.W."/>
            <person name="Asai D.J."/>
            <person name="Bowman C.A."/>
            <person name="Russell D.A."/>
            <person name="Pope W.H."/>
            <person name="Jacobs-Sera D."/>
            <person name="Hendrix R.W."/>
            <person name="Hatfull G.F."/>
        </authorList>
    </citation>
    <scope>NUCLEOTIDE SEQUENCE [LARGE SCALE GENOMIC DNA]</scope>
    <source>
        <strain evidence="2 3">DSM 27648</strain>
    </source>
</reference>
<gene>
    <name evidence="2" type="ORF">AKJ09_10757</name>
</gene>
<accession>A0A0K1QEA6</accession>
<keyword evidence="1" id="KW-0472">Membrane</keyword>
<feature type="transmembrane region" description="Helical" evidence="1">
    <location>
        <begin position="95"/>
        <end position="116"/>
    </location>
</feature>
<proteinExistence type="predicted"/>
<feature type="transmembrane region" description="Helical" evidence="1">
    <location>
        <begin position="6"/>
        <end position="28"/>
    </location>
</feature>
<feature type="transmembrane region" description="Helical" evidence="1">
    <location>
        <begin position="68"/>
        <end position="88"/>
    </location>
</feature>
<dbReference type="KEGG" id="llu:AKJ09_10757"/>